<dbReference type="PATRIC" id="fig|989403.3.peg.1471"/>
<evidence type="ECO:0000313" key="1">
    <source>
        <dbReference type="EMBL" id="KZL20524.1"/>
    </source>
</evidence>
<name>A0A166A1G5_9HYPH</name>
<comment type="caution">
    <text evidence="1">The sequence shown here is derived from an EMBL/GenBank/DDBJ whole genome shotgun (WGS) entry which is preliminary data.</text>
</comment>
<proteinExistence type="predicted"/>
<accession>A0A166A1G5</accession>
<dbReference type="Proteomes" id="UP000076577">
    <property type="component" value="Unassembled WGS sequence"/>
</dbReference>
<dbReference type="EMBL" id="LMCB01000007">
    <property type="protein sequence ID" value="KZL20524.1"/>
    <property type="molecule type" value="Genomic_DNA"/>
</dbReference>
<protein>
    <submittedName>
        <fullName evidence="1">Uncharacterized protein</fullName>
    </submittedName>
</protein>
<dbReference type="AlphaFoldDB" id="A0A166A1G5"/>
<keyword evidence="2" id="KW-1185">Reference proteome</keyword>
<organism evidence="1 2">
    <name type="scientific">Pseudovibrio axinellae</name>
    <dbReference type="NCBI Taxonomy" id="989403"/>
    <lineage>
        <taxon>Bacteria</taxon>
        <taxon>Pseudomonadati</taxon>
        <taxon>Pseudomonadota</taxon>
        <taxon>Alphaproteobacteria</taxon>
        <taxon>Hyphomicrobiales</taxon>
        <taxon>Stappiaceae</taxon>
        <taxon>Pseudovibrio</taxon>
    </lineage>
</organism>
<reference evidence="1 2" key="1">
    <citation type="journal article" date="2016" name="Front. Microbiol.">
        <title>Comparative Genomic Analysis Reveals a Diverse Repertoire of Genes Involved in Prokaryote-Eukaryote Interactions within the Pseudovibrio Genus.</title>
        <authorList>
            <person name="Romano S."/>
            <person name="Fernandez-Guerra A."/>
            <person name="Reen F.J."/>
            <person name="Glockner F.O."/>
            <person name="Crowley S.P."/>
            <person name="O'Sullivan O."/>
            <person name="Cotter P.D."/>
            <person name="Adams C."/>
            <person name="Dobson A.D."/>
            <person name="O'Gara F."/>
        </authorList>
    </citation>
    <scope>NUCLEOTIDE SEQUENCE [LARGE SCALE GENOMIC DNA]</scope>
    <source>
        <strain evidence="1 2">Ad2</strain>
    </source>
</reference>
<evidence type="ECO:0000313" key="2">
    <source>
        <dbReference type="Proteomes" id="UP000076577"/>
    </source>
</evidence>
<sequence>MCSFPPCLFFQSGRRHWTSMQLLRSLKLYCWELWLVPGASSGQPIAEGVACVGVVHPSGRCTLKFLNLVFGSCRDFRCRGACDCQHHQFCDAQSGQLIYMGASSGGEGPDGGDHHVLNAVFRYSYQSCCHIVLRHALNATPLMGAANYVLGV</sequence>
<gene>
    <name evidence="1" type="ORF">PsAD2_01379</name>
</gene>